<evidence type="ECO:0000259" key="2">
    <source>
        <dbReference type="Pfam" id="PF23226"/>
    </source>
</evidence>
<dbReference type="STRING" id="5762.D2VL35"/>
<dbReference type="AlphaFoldDB" id="D2VL35"/>
<dbReference type="Proteomes" id="UP000006671">
    <property type="component" value="Unassembled WGS sequence"/>
</dbReference>
<proteinExistence type="predicted"/>
<feature type="transmembrane region" description="Helical" evidence="1">
    <location>
        <begin position="175"/>
        <end position="197"/>
    </location>
</feature>
<keyword evidence="1" id="KW-0472">Membrane</keyword>
<dbReference type="VEuPathDB" id="AmoebaDB:NAEGRDRAFT_69647"/>
<dbReference type="GO" id="GO:0005783">
    <property type="term" value="C:endoplasmic reticulum"/>
    <property type="evidence" value="ECO:0007669"/>
    <property type="project" value="TreeGrafter"/>
</dbReference>
<evidence type="ECO:0000313" key="4">
    <source>
        <dbReference type="Proteomes" id="UP000006671"/>
    </source>
</evidence>
<protein>
    <submittedName>
        <fullName evidence="3">Predicted protein</fullName>
    </submittedName>
</protein>
<feature type="transmembrane region" description="Helical" evidence="1">
    <location>
        <begin position="480"/>
        <end position="501"/>
    </location>
</feature>
<feature type="domain" description="PGAP2IP C-terminal nuclease-like" evidence="2">
    <location>
        <begin position="518"/>
        <end position="628"/>
    </location>
</feature>
<dbReference type="Pfam" id="PF23226">
    <property type="entry name" value="Exo_endo_phos_PGAP2IP"/>
    <property type="match status" value="1"/>
</dbReference>
<gene>
    <name evidence="3" type="ORF">NAEGRDRAFT_69647</name>
</gene>
<feature type="transmembrane region" description="Helical" evidence="1">
    <location>
        <begin position="406"/>
        <end position="428"/>
    </location>
</feature>
<name>D2VL35_NAEGR</name>
<sequence length="765" mass="87714">MRVLEAEDDTVIRGRRMRMHSVSTDTTHMIVTSSSTPLLLPLTNKTAPVLEENNFVEYNFEYLQEKKRTIGEKLDTILHICRRPFFYLCSCAGLITNLPLFDGPQVQNRVICLGVSLVFLIGHLVICMRDAHKKQCERGLWSFIIGWVLIVNLRFGYCSLNPLFIGERTWKISTVSLIFCIIFAIVSLTEEIIVFFWRRWILYQEEEDSKDTMEQERYEIDENEQLKEVNHLDFSFLKIYYLAITRGLAFGCLLFLTHWLFSSSTTLVRWSGLPGFPYNLSILIALNIGLVISSVSLIFRSIIGAISLLTFCFILSYLPTDDSSFSIVILTSSIIASIVLPTAWVYVLIRKNTGYAYPTSNLSTAICAFIALATYMFQVILLEFSSPSSIIDPSVVWISTIINKRAHTLLIFSSVIISTFGIGLGNLIRRPVIGRKEDPLVEKPTSKENRYTFKGFVKWLIREDESEKKESPFAHINKRVLAVIIIISVFSVLPSLGYRLMYLKTPTNQYGDKLIIVTFNVHNGYDIYGRNNFDRVLQTLKDLKASVIGLQDSDTNRISASNNDLLEYLSFYLNMHEYYGPSLREGSFGNSILSSYPLGERGFYLLPSDQSEQAVMVKAYVRVNDPEVLMSSNMTNFYFFTSSFSVRNHQEQNKQALYASRLLTAEWKESKIANRQFETMFLVGDLNFKSTNNFFNQTYMHPVISHEIIRNNSSKSFTTFDYIAMSPKNHTHCRYKPINSTIVYIDNLISEHPPLMTQFIPIGEN</sequence>
<feature type="transmembrane region" description="Helical" evidence="1">
    <location>
        <begin position="107"/>
        <end position="127"/>
    </location>
</feature>
<dbReference type="InParanoid" id="D2VL35"/>
<evidence type="ECO:0000256" key="1">
    <source>
        <dbReference type="SAM" id="Phobius"/>
    </source>
</evidence>
<keyword evidence="4" id="KW-1185">Reference proteome</keyword>
<dbReference type="KEGG" id="ngr:NAEGRDRAFT_69647"/>
<evidence type="ECO:0000313" key="3">
    <source>
        <dbReference type="EMBL" id="EFC42553.1"/>
    </source>
</evidence>
<feature type="transmembrane region" description="Helical" evidence="1">
    <location>
        <begin position="276"/>
        <end position="295"/>
    </location>
</feature>
<dbReference type="InterPro" id="IPR036691">
    <property type="entry name" value="Endo/exonu/phosph_ase_sf"/>
</dbReference>
<dbReference type="Gene3D" id="3.60.10.10">
    <property type="entry name" value="Endonuclease/exonuclease/phosphatase"/>
    <property type="match status" value="1"/>
</dbReference>
<keyword evidence="1" id="KW-0812">Transmembrane</keyword>
<dbReference type="OrthoDB" id="68581at2759"/>
<reference evidence="3 4" key="1">
    <citation type="journal article" date="2010" name="Cell">
        <title>The genome of Naegleria gruberi illuminates early eukaryotic versatility.</title>
        <authorList>
            <person name="Fritz-Laylin L.K."/>
            <person name="Prochnik S.E."/>
            <person name="Ginger M.L."/>
            <person name="Dacks J.B."/>
            <person name="Carpenter M.L."/>
            <person name="Field M.C."/>
            <person name="Kuo A."/>
            <person name="Paredez A."/>
            <person name="Chapman J."/>
            <person name="Pham J."/>
            <person name="Shu S."/>
            <person name="Neupane R."/>
            <person name="Cipriano M."/>
            <person name="Mancuso J."/>
            <person name="Tu H."/>
            <person name="Salamov A."/>
            <person name="Lindquist E."/>
            <person name="Shapiro H."/>
            <person name="Lucas S."/>
            <person name="Grigoriev I.V."/>
            <person name="Cande W.Z."/>
            <person name="Fulton C."/>
            <person name="Rokhsar D.S."/>
            <person name="Dawson S.C."/>
        </authorList>
    </citation>
    <scope>NUCLEOTIDE SEQUENCE [LARGE SCALE GENOMIC DNA]</scope>
    <source>
        <strain evidence="3 4">NEG-M</strain>
    </source>
</reference>
<dbReference type="RefSeq" id="XP_002675297.1">
    <property type="nucleotide sequence ID" value="XM_002675251.1"/>
</dbReference>
<feature type="transmembrane region" description="Helical" evidence="1">
    <location>
        <begin position="302"/>
        <end position="319"/>
    </location>
</feature>
<feature type="transmembrane region" description="Helical" evidence="1">
    <location>
        <begin position="361"/>
        <end position="386"/>
    </location>
</feature>
<dbReference type="eggNOG" id="ENOG502QVQN">
    <property type="taxonomic scope" value="Eukaryota"/>
</dbReference>
<dbReference type="SUPFAM" id="SSF56219">
    <property type="entry name" value="DNase I-like"/>
    <property type="match status" value="1"/>
</dbReference>
<keyword evidence="1" id="KW-1133">Transmembrane helix</keyword>
<dbReference type="InterPro" id="IPR051916">
    <property type="entry name" value="GPI-anchor_lipid_remodeler"/>
</dbReference>
<dbReference type="GO" id="GO:0006506">
    <property type="term" value="P:GPI anchor biosynthetic process"/>
    <property type="evidence" value="ECO:0007669"/>
    <property type="project" value="TreeGrafter"/>
</dbReference>
<accession>D2VL35</accession>
<dbReference type="PANTHER" id="PTHR14859:SF1">
    <property type="entry name" value="PGAP2-INTERACTING PROTEIN"/>
    <property type="match status" value="1"/>
</dbReference>
<dbReference type="PANTHER" id="PTHR14859">
    <property type="entry name" value="CALCOFLUOR WHITE HYPERSENSITIVE PROTEIN PRECURSOR"/>
    <property type="match status" value="1"/>
</dbReference>
<dbReference type="EMBL" id="GG738879">
    <property type="protein sequence ID" value="EFC42553.1"/>
    <property type="molecule type" value="Genomic_DNA"/>
</dbReference>
<feature type="transmembrane region" description="Helical" evidence="1">
    <location>
        <begin position="239"/>
        <end position="261"/>
    </location>
</feature>
<dbReference type="GeneID" id="8863105"/>
<feature type="transmembrane region" description="Helical" evidence="1">
    <location>
        <begin position="325"/>
        <end position="349"/>
    </location>
</feature>
<organism evidence="4">
    <name type="scientific">Naegleria gruberi</name>
    <name type="common">Amoeba</name>
    <dbReference type="NCBI Taxonomy" id="5762"/>
    <lineage>
        <taxon>Eukaryota</taxon>
        <taxon>Discoba</taxon>
        <taxon>Heterolobosea</taxon>
        <taxon>Tetramitia</taxon>
        <taxon>Eutetramitia</taxon>
        <taxon>Vahlkampfiidae</taxon>
        <taxon>Naegleria</taxon>
    </lineage>
</organism>
<feature type="transmembrane region" description="Helical" evidence="1">
    <location>
        <begin position="85"/>
        <end position="101"/>
    </location>
</feature>
<dbReference type="OMA" id="FIGERTW"/>
<feature type="transmembrane region" description="Helical" evidence="1">
    <location>
        <begin position="139"/>
        <end position="155"/>
    </location>
</feature>
<dbReference type="InterPro" id="IPR057315">
    <property type="entry name" value="Exo_endo_phos_PGAP2IP_C"/>
</dbReference>
<dbReference type="GO" id="GO:0016020">
    <property type="term" value="C:membrane"/>
    <property type="evidence" value="ECO:0007669"/>
    <property type="project" value="GOC"/>
</dbReference>